<dbReference type="InterPro" id="IPR007175">
    <property type="entry name" value="Rpr2/Snm1/Rpp21"/>
</dbReference>
<accession>A0A401HAP9</accession>
<dbReference type="GO" id="GO:0030677">
    <property type="term" value="C:ribonuclease P complex"/>
    <property type="evidence" value="ECO:0007669"/>
    <property type="project" value="UniProtKB-UniRule"/>
</dbReference>
<organism evidence="10 11">
    <name type="scientific">Aeropyrum pernix</name>
    <dbReference type="NCBI Taxonomy" id="56636"/>
    <lineage>
        <taxon>Archaea</taxon>
        <taxon>Thermoproteota</taxon>
        <taxon>Thermoprotei</taxon>
        <taxon>Desulfurococcales</taxon>
        <taxon>Desulfurococcaceae</taxon>
        <taxon>Aeropyrum</taxon>
    </lineage>
</organism>
<keyword evidence="1 8" id="KW-0963">Cytoplasm</keyword>
<evidence type="ECO:0000256" key="2">
    <source>
        <dbReference type="ARBA" id="ARBA00022694"/>
    </source>
</evidence>
<dbReference type="PANTHER" id="PTHR14742:SF0">
    <property type="entry name" value="RIBONUCLEASE P PROTEIN SUBUNIT P21"/>
    <property type="match status" value="1"/>
</dbReference>
<comment type="similarity">
    <text evidence="8">Belongs to the eukaryotic/archaeal RNase P protein component 4 family.</text>
</comment>
<feature type="binding site" evidence="8">
    <location>
        <position position="96"/>
    </location>
    <ligand>
        <name>Zn(2+)</name>
        <dbReference type="ChEBI" id="CHEBI:29105"/>
    </ligand>
</feature>
<keyword evidence="5 8" id="KW-0255">Endonuclease</keyword>
<comment type="subunit">
    <text evidence="8">Consists of a catalytic RNA component and at least 4-5 protein subunits.</text>
</comment>
<dbReference type="HAMAP" id="MF_00757">
    <property type="entry name" value="RNase_P_4"/>
    <property type="match status" value="1"/>
</dbReference>
<comment type="cofactor">
    <cofactor evidence="8">
        <name>Zn(2+)</name>
        <dbReference type="ChEBI" id="CHEBI:29105"/>
    </cofactor>
    <text evidence="8">Binds 1 zinc ion per subunit.</text>
</comment>
<dbReference type="GO" id="GO:0005737">
    <property type="term" value="C:cytoplasm"/>
    <property type="evidence" value="ECO:0007669"/>
    <property type="project" value="UniProtKB-SubCell"/>
</dbReference>
<feature type="binding site" evidence="8">
    <location>
        <position position="69"/>
    </location>
    <ligand>
        <name>Zn(2+)</name>
        <dbReference type="ChEBI" id="CHEBI:29105"/>
    </ligand>
</feature>
<comment type="caution">
    <text evidence="10">The sequence shown here is derived from an EMBL/GenBank/DDBJ whole genome shotgun (WGS) entry which is preliminary data.</text>
</comment>
<keyword evidence="2 8" id="KW-0819">tRNA processing</keyword>
<evidence type="ECO:0000256" key="5">
    <source>
        <dbReference type="ARBA" id="ARBA00022759"/>
    </source>
</evidence>
<dbReference type="PANTHER" id="PTHR14742">
    <property type="entry name" value="RIBONUCLEASE P SUBUNIT P21"/>
    <property type="match status" value="1"/>
</dbReference>
<evidence type="ECO:0000256" key="3">
    <source>
        <dbReference type="ARBA" id="ARBA00022722"/>
    </source>
</evidence>
<dbReference type="GO" id="GO:0008270">
    <property type="term" value="F:zinc ion binding"/>
    <property type="evidence" value="ECO:0007669"/>
    <property type="project" value="UniProtKB-UniRule"/>
</dbReference>
<evidence type="ECO:0000256" key="1">
    <source>
        <dbReference type="ARBA" id="ARBA00022490"/>
    </source>
</evidence>
<keyword evidence="4 8" id="KW-0479">Metal-binding</keyword>
<gene>
    <name evidence="8" type="primary">rnp4</name>
    <name evidence="10" type="ORF">apy_11140</name>
</gene>
<protein>
    <recommendedName>
        <fullName evidence="8">Ribonuclease P protein component 4</fullName>
        <shortName evidence="8">RNase P component 4</shortName>
        <ecNumber evidence="8">3.1.26.5</ecNumber>
    </recommendedName>
    <alternativeName>
        <fullName evidence="8">Rpp21</fullName>
    </alternativeName>
</protein>
<evidence type="ECO:0000256" key="6">
    <source>
        <dbReference type="ARBA" id="ARBA00022801"/>
    </source>
</evidence>
<feature type="binding site" evidence="8">
    <location>
        <position position="99"/>
    </location>
    <ligand>
        <name>Zn(2+)</name>
        <dbReference type="ChEBI" id="CHEBI:29105"/>
    </ligand>
</feature>
<keyword evidence="3 8" id="KW-0540">Nuclease</keyword>
<comment type="catalytic activity">
    <reaction evidence="8">
        <text>Endonucleolytic cleavage of RNA, removing 5'-extranucleotides from tRNA precursor.</text>
        <dbReference type="EC" id="3.1.26.5"/>
    </reaction>
</comment>
<evidence type="ECO:0000256" key="7">
    <source>
        <dbReference type="ARBA" id="ARBA00022833"/>
    </source>
</evidence>
<evidence type="ECO:0000256" key="9">
    <source>
        <dbReference type="SAM" id="MobiDB-lite"/>
    </source>
</evidence>
<proteinExistence type="inferred from homology"/>
<dbReference type="InterPro" id="IPR016432">
    <property type="entry name" value="RNP4"/>
</dbReference>
<comment type="function">
    <text evidence="8">Part of ribonuclease P, a protein complex that generates mature tRNA molecules by cleaving their 5'-ends.</text>
</comment>
<dbReference type="EC" id="3.1.26.5" evidence="8"/>
<dbReference type="Gene3D" id="6.20.50.20">
    <property type="match status" value="1"/>
</dbReference>
<dbReference type="AlphaFoldDB" id="A0A401HAP9"/>
<reference evidence="10 11" key="1">
    <citation type="submission" date="2017-02" db="EMBL/GenBank/DDBJ databases">
        <title>isolation and characterization of a novel temperate virus Aeropyrum globular virus 1 infecting hyperthermophilic archaeon Aeropyrum.</title>
        <authorList>
            <person name="Yumiya M."/>
            <person name="Yoshida T."/>
            <person name="Sako Y."/>
        </authorList>
    </citation>
    <scope>NUCLEOTIDE SEQUENCE [LARGE SCALE GENOMIC DNA]</scope>
    <source>
        <strain evidence="10 11">YK1-12-2013</strain>
    </source>
</reference>
<keyword evidence="7 8" id="KW-0862">Zinc</keyword>
<keyword evidence="6 8" id="KW-0378">Hydrolase</keyword>
<evidence type="ECO:0000256" key="8">
    <source>
        <dbReference type="HAMAP-Rule" id="MF_00757"/>
    </source>
</evidence>
<dbReference type="Proteomes" id="UP000291213">
    <property type="component" value="Unassembled WGS sequence"/>
</dbReference>
<dbReference type="GO" id="GO:0004526">
    <property type="term" value="F:ribonuclease P activity"/>
    <property type="evidence" value="ECO:0007669"/>
    <property type="project" value="UniProtKB-UniRule"/>
</dbReference>
<name>A0A401HAP9_AERPX</name>
<evidence type="ECO:0000313" key="11">
    <source>
        <dbReference type="Proteomes" id="UP000291213"/>
    </source>
</evidence>
<dbReference type="Pfam" id="PF04032">
    <property type="entry name" value="Rpr2"/>
    <property type="match status" value="1"/>
</dbReference>
<dbReference type="OrthoDB" id="10058at2157"/>
<evidence type="ECO:0000313" key="10">
    <source>
        <dbReference type="EMBL" id="GBF09389.1"/>
    </source>
</evidence>
<feature type="binding site" evidence="8">
    <location>
        <position position="66"/>
    </location>
    <ligand>
        <name>Zn(2+)</name>
        <dbReference type="ChEBI" id="CHEBI:29105"/>
    </ligand>
</feature>
<dbReference type="RefSeq" id="WP_131160369.1">
    <property type="nucleotide sequence ID" value="NZ_BDMD01000059.1"/>
</dbReference>
<comment type="subcellular location">
    <subcellularLocation>
        <location evidence="8">Cytoplasm</location>
    </subcellularLocation>
</comment>
<evidence type="ECO:0000256" key="4">
    <source>
        <dbReference type="ARBA" id="ARBA00022723"/>
    </source>
</evidence>
<dbReference type="GO" id="GO:0001682">
    <property type="term" value="P:tRNA 5'-leader removal"/>
    <property type="evidence" value="ECO:0007669"/>
    <property type="project" value="UniProtKB-UniRule"/>
</dbReference>
<feature type="region of interest" description="Disordered" evidence="9">
    <location>
        <begin position="109"/>
        <end position="146"/>
    </location>
</feature>
<dbReference type="EMBL" id="BDMD01000059">
    <property type="protein sequence ID" value="GBF09389.1"/>
    <property type="molecule type" value="Genomic_DNA"/>
</dbReference>
<sequence length="146" mass="16486">MRSRRSRCRRSFTTLVRREEERLARWALELARRGLTGDARRVAEQLFQLAASTRVRPPRRVKRLFCKNCRTPLIPGLTARVRLRSQGGMSYTVVTCLSCGWIHRYPYRKGPRGGASISPSAAEYGSGGRDSGEREDKGPQGPPRQG</sequence>